<keyword evidence="2" id="KW-1185">Reference proteome</keyword>
<evidence type="ECO:0000313" key="1">
    <source>
        <dbReference type="EMBL" id="APH05500.1"/>
    </source>
</evidence>
<organism evidence="1 2">
    <name type="scientific">Bacillus weihaiensis</name>
    <dbReference type="NCBI Taxonomy" id="1547283"/>
    <lineage>
        <taxon>Bacteria</taxon>
        <taxon>Bacillati</taxon>
        <taxon>Bacillota</taxon>
        <taxon>Bacilli</taxon>
        <taxon>Bacillales</taxon>
        <taxon>Bacillaceae</taxon>
        <taxon>Bacillus</taxon>
    </lineage>
</organism>
<dbReference type="EMBL" id="CP016020">
    <property type="protein sequence ID" value="APH05500.1"/>
    <property type="molecule type" value="Genomic_DNA"/>
</dbReference>
<gene>
    <name evidence="1" type="ORF">A9C19_12460</name>
</gene>
<name>A0A1L3MT84_9BACI</name>
<dbReference type="KEGG" id="bwh:A9C19_12460"/>
<dbReference type="RefSeq" id="WP_072580290.1">
    <property type="nucleotide sequence ID" value="NZ_CP016020.1"/>
</dbReference>
<dbReference type="Proteomes" id="UP000181936">
    <property type="component" value="Chromosome"/>
</dbReference>
<reference evidence="1 2" key="1">
    <citation type="journal article" date="2016" name="Sci. Rep.">
        <title>Complete genome sequence and transcriptomic analysis of a novel marine strain Bacillus weihaiensis reveals the mechanism of brown algae degradation.</title>
        <authorList>
            <person name="Zhu Y."/>
            <person name="Chen P."/>
            <person name="Bao Y."/>
            <person name="Men Y."/>
            <person name="Zeng Y."/>
            <person name="Yang J."/>
            <person name="Sun J."/>
            <person name="Sun Y."/>
        </authorList>
    </citation>
    <scope>NUCLEOTIDE SEQUENCE [LARGE SCALE GENOMIC DNA]</scope>
    <source>
        <strain evidence="1 2">Alg07</strain>
    </source>
</reference>
<protein>
    <submittedName>
        <fullName evidence="1">Uncharacterized protein</fullName>
    </submittedName>
</protein>
<dbReference type="OrthoDB" id="2941691at2"/>
<dbReference type="AlphaFoldDB" id="A0A1L3MT84"/>
<accession>A0A1L3MT84</accession>
<proteinExistence type="predicted"/>
<sequence length="87" mass="10531">MISRKAIMNLLRIVTKKSRSIKEVMLVNNCEWLTEQEKELVKKLENEMFFAINITQIQFYKKEIQTIISQAKRRQQFVHNRYSQVLL</sequence>
<evidence type="ECO:0000313" key="2">
    <source>
        <dbReference type="Proteomes" id="UP000181936"/>
    </source>
</evidence>